<sequence>MPKGKKQCEKCGREAGPRTKICPKCDTHFIFRPKSRHQVKTNTLEDWRSLRRGQIIKAVQGYGPYHFNSDGDRISDGYNGLFRVSHLDKEGIGAYPFGRKHNGNSCHGGYCYIYMGSKRPCKIVDGHWAETHKIELVKNE</sequence>
<organism evidence="1">
    <name type="scientific">marine metagenome</name>
    <dbReference type="NCBI Taxonomy" id="408172"/>
    <lineage>
        <taxon>unclassified sequences</taxon>
        <taxon>metagenomes</taxon>
        <taxon>ecological metagenomes</taxon>
    </lineage>
</organism>
<protein>
    <submittedName>
        <fullName evidence="1">Uncharacterized protein</fullName>
    </submittedName>
</protein>
<proteinExistence type="predicted"/>
<accession>A0A382AQN1</accession>
<name>A0A382AQN1_9ZZZZ</name>
<evidence type="ECO:0000313" key="1">
    <source>
        <dbReference type="EMBL" id="SVB03719.1"/>
    </source>
</evidence>
<dbReference type="EMBL" id="UINC01026378">
    <property type="protein sequence ID" value="SVB03719.1"/>
    <property type="molecule type" value="Genomic_DNA"/>
</dbReference>
<reference evidence="1" key="1">
    <citation type="submission" date="2018-05" db="EMBL/GenBank/DDBJ databases">
        <authorList>
            <person name="Lanie J.A."/>
            <person name="Ng W.-L."/>
            <person name="Kazmierczak K.M."/>
            <person name="Andrzejewski T.M."/>
            <person name="Davidsen T.M."/>
            <person name="Wayne K.J."/>
            <person name="Tettelin H."/>
            <person name="Glass J.I."/>
            <person name="Rusch D."/>
            <person name="Podicherti R."/>
            <person name="Tsui H.-C.T."/>
            <person name="Winkler M.E."/>
        </authorList>
    </citation>
    <scope>NUCLEOTIDE SEQUENCE</scope>
</reference>
<gene>
    <name evidence="1" type="ORF">METZ01_LOCUS156573</name>
</gene>
<dbReference type="AlphaFoldDB" id="A0A382AQN1"/>